<comment type="pathway">
    <text evidence="4">Amino-acid biosynthesis; L-phenylalanine biosynthesis; phenylpyruvate from prephenate: step 1/1.</text>
</comment>
<dbReference type="PROSITE" id="PS00858">
    <property type="entry name" value="PREPHENATE_DEHYDR_2"/>
    <property type="match status" value="1"/>
</dbReference>
<evidence type="ECO:0000256" key="8">
    <source>
        <dbReference type="ARBA" id="ARBA00014401"/>
    </source>
</evidence>
<dbReference type="Proteomes" id="UP000077037">
    <property type="component" value="Unassembled WGS sequence"/>
</dbReference>
<evidence type="ECO:0000259" key="22">
    <source>
        <dbReference type="PROSITE" id="PS51671"/>
    </source>
</evidence>
<evidence type="ECO:0000256" key="18">
    <source>
        <dbReference type="ARBA" id="ARBA00047848"/>
    </source>
</evidence>
<dbReference type="InterPro" id="IPR002912">
    <property type="entry name" value="ACT_dom"/>
</dbReference>
<dbReference type="OrthoDB" id="9802281at2"/>
<evidence type="ECO:0000256" key="6">
    <source>
        <dbReference type="ARBA" id="ARBA00012404"/>
    </source>
</evidence>
<dbReference type="GO" id="GO:0046417">
    <property type="term" value="P:chorismate metabolic process"/>
    <property type="evidence" value="ECO:0007669"/>
    <property type="project" value="InterPro"/>
</dbReference>
<dbReference type="UniPathway" id="UPA00120">
    <property type="reaction ID" value="UER00203"/>
</dbReference>
<organism evidence="23 24">
    <name type="scientific">Bordetella ansorpii</name>
    <dbReference type="NCBI Taxonomy" id="288768"/>
    <lineage>
        <taxon>Bacteria</taxon>
        <taxon>Pseudomonadati</taxon>
        <taxon>Pseudomonadota</taxon>
        <taxon>Betaproteobacteria</taxon>
        <taxon>Burkholderiales</taxon>
        <taxon>Alcaligenaceae</taxon>
        <taxon>Bordetella</taxon>
    </lineage>
</organism>
<dbReference type="SUPFAM" id="SSF48600">
    <property type="entry name" value="Chorismate mutase II"/>
    <property type="match status" value="1"/>
</dbReference>
<dbReference type="SMART" id="SM00830">
    <property type="entry name" value="CM_2"/>
    <property type="match status" value="1"/>
</dbReference>
<feature type="domain" description="Prephenate dehydratase" evidence="21">
    <location>
        <begin position="96"/>
        <end position="271"/>
    </location>
</feature>
<dbReference type="InterPro" id="IPR010957">
    <property type="entry name" value="G/b/e-P-prot_chorismate_mutase"/>
</dbReference>
<keyword evidence="13 23" id="KW-0413">Isomerase</keyword>
<evidence type="ECO:0000256" key="17">
    <source>
        <dbReference type="ARBA" id="ARBA00031520"/>
    </source>
</evidence>
<evidence type="ECO:0000256" key="9">
    <source>
        <dbReference type="ARBA" id="ARBA00022490"/>
    </source>
</evidence>
<dbReference type="SUPFAM" id="SSF53850">
    <property type="entry name" value="Periplasmic binding protein-like II"/>
    <property type="match status" value="1"/>
</dbReference>
<gene>
    <name evidence="23" type="primary">pheA</name>
    <name evidence="23" type="ORF">SAMEA1982600_01424</name>
</gene>
<dbReference type="FunFam" id="3.30.70.260:FF:000012">
    <property type="entry name" value="Prephenate dehydratase"/>
    <property type="match status" value="1"/>
</dbReference>
<dbReference type="GO" id="GO:0009094">
    <property type="term" value="P:L-phenylalanine biosynthetic process"/>
    <property type="evidence" value="ECO:0007669"/>
    <property type="project" value="UniProtKB-UniPathway"/>
</dbReference>
<dbReference type="PROSITE" id="PS51171">
    <property type="entry name" value="PREPHENATE_DEHYDR_3"/>
    <property type="match status" value="1"/>
</dbReference>
<evidence type="ECO:0000256" key="1">
    <source>
        <dbReference type="ARBA" id="ARBA00000824"/>
    </source>
</evidence>
<keyword evidence="10" id="KW-0028">Amino-acid biosynthesis</keyword>
<comment type="pathway">
    <text evidence="5">Metabolic intermediate biosynthesis; prephenate biosynthesis; prephenate from chorismate: step 1/1.</text>
</comment>
<dbReference type="PROSITE" id="PS51671">
    <property type="entry name" value="ACT"/>
    <property type="match status" value="1"/>
</dbReference>
<comment type="catalytic activity">
    <reaction evidence="18">
        <text>prephenate + H(+) = 3-phenylpyruvate + CO2 + H2O</text>
        <dbReference type="Rhea" id="RHEA:21648"/>
        <dbReference type="ChEBI" id="CHEBI:15377"/>
        <dbReference type="ChEBI" id="CHEBI:15378"/>
        <dbReference type="ChEBI" id="CHEBI:16526"/>
        <dbReference type="ChEBI" id="CHEBI:18005"/>
        <dbReference type="ChEBI" id="CHEBI:29934"/>
        <dbReference type="EC" id="4.2.1.51"/>
    </reaction>
</comment>
<evidence type="ECO:0000256" key="19">
    <source>
        <dbReference type="PIRSR" id="PIRSR001500-2"/>
    </source>
</evidence>
<protein>
    <recommendedName>
        <fullName evidence="8">Bifunctional chorismate mutase/prephenate dehydratase</fullName>
        <ecNumber evidence="7">4.2.1.51</ecNumber>
        <ecNumber evidence="6">5.4.99.5</ecNumber>
    </recommendedName>
    <alternativeName>
        <fullName evidence="17">Chorismate mutase-prephenate dehydratase</fullName>
    </alternativeName>
    <alternativeName>
        <fullName evidence="16">p-protein</fullName>
    </alternativeName>
</protein>
<evidence type="ECO:0000256" key="7">
    <source>
        <dbReference type="ARBA" id="ARBA00013147"/>
    </source>
</evidence>
<evidence type="ECO:0000256" key="16">
    <source>
        <dbReference type="ARBA" id="ARBA00031175"/>
    </source>
</evidence>
<dbReference type="AlphaFoldDB" id="A0A157MU79"/>
<dbReference type="GO" id="GO:0005737">
    <property type="term" value="C:cytoplasm"/>
    <property type="evidence" value="ECO:0007669"/>
    <property type="project" value="UniProtKB-SubCell"/>
</dbReference>
<evidence type="ECO:0000256" key="13">
    <source>
        <dbReference type="ARBA" id="ARBA00023235"/>
    </source>
</evidence>
<evidence type="ECO:0000256" key="4">
    <source>
        <dbReference type="ARBA" id="ARBA00004741"/>
    </source>
</evidence>
<keyword evidence="9" id="KW-0963">Cytoplasm</keyword>
<dbReference type="InterPro" id="IPR036979">
    <property type="entry name" value="CM_dom_sf"/>
</dbReference>
<dbReference type="PROSITE" id="PS51168">
    <property type="entry name" value="CHORISMATE_MUT_2"/>
    <property type="match status" value="1"/>
</dbReference>
<dbReference type="InterPro" id="IPR018528">
    <property type="entry name" value="Preph_deHydtase_CS"/>
</dbReference>
<evidence type="ECO:0000256" key="12">
    <source>
        <dbReference type="ARBA" id="ARBA00023222"/>
    </source>
</evidence>
<dbReference type="EMBL" id="FKBS01000013">
    <property type="protein sequence ID" value="SAI12601.1"/>
    <property type="molecule type" value="Genomic_DNA"/>
</dbReference>
<evidence type="ECO:0000256" key="14">
    <source>
        <dbReference type="ARBA" id="ARBA00023239"/>
    </source>
</evidence>
<dbReference type="RefSeq" id="WP_066410309.1">
    <property type="nucleotide sequence ID" value="NZ_FKBS01000013.1"/>
</dbReference>
<feature type="site" description="Essential for prephenate dehydratase activity" evidence="19">
    <location>
        <position position="264"/>
    </location>
</feature>
<evidence type="ECO:0000259" key="20">
    <source>
        <dbReference type="PROSITE" id="PS51168"/>
    </source>
</evidence>
<evidence type="ECO:0000259" key="21">
    <source>
        <dbReference type="PROSITE" id="PS51171"/>
    </source>
</evidence>
<evidence type="ECO:0000256" key="11">
    <source>
        <dbReference type="ARBA" id="ARBA00023141"/>
    </source>
</evidence>
<keyword evidence="11" id="KW-0057">Aromatic amino acid biosynthesis</keyword>
<feature type="domain" description="Chorismate mutase" evidence="20">
    <location>
        <begin position="4"/>
        <end position="96"/>
    </location>
</feature>
<dbReference type="SUPFAM" id="SSF55021">
    <property type="entry name" value="ACT-like"/>
    <property type="match status" value="1"/>
</dbReference>
<evidence type="ECO:0000256" key="2">
    <source>
        <dbReference type="ARBA" id="ARBA00002364"/>
    </source>
</evidence>
<dbReference type="GO" id="GO:0004106">
    <property type="term" value="F:chorismate mutase activity"/>
    <property type="evidence" value="ECO:0007669"/>
    <property type="project" value="UniProtKB-EC"/>
</dbReference>
<evidence type="ECO:0000256" key="5">
    <source>
        <dbReference type="ARBA" id="ARBA00004817"/>
    </source>
</evidence>
<comment type="catalytic activity">
    <reaction evidence="1">
        <text>chorismate = prephenate</text>
        <dbReference type="Rhea" id="RHEA:13897"/>
        <dbReference type="ChEBI" id="CHEBI:29748"/>
        <dbReference type="ChEBI" id="CHEBI:29934"/>
        <dbReference type="EC" id="5.4.99.5"/>
    </reaction>
</comment>
<comment type="function">
    <text evidence="2">Catalyzes the Claisen rearrangement of chorismate to prephenate and the decarboxylation/dehydration of prephenate to phenylpyruvate.</text>
</comment>
<dbReference type="NCBIfam" id="NF008865">
    <property type="entry name" value="PRK11898.1"/>
    <property type="match status" value="1"/>
</dbReference>
<dbReference type="EC" id="4.2.1.51" evidence="7"/>
<keyword evidence="15" id="KW-0511">Multifunctional enzyme</keyword>
<dbReference type="Gene3D" id="3.30.70.260">
    <property type="match status" value="1"/>
</dbReference>
<dbReference type="UniPathway" id="UPA00121">
    <property type="reaction ID" value="UER00345"/>
</dbReference>
<dbReference type="EC" id="5.4.99.5" evidence="6"/>
<dbReference type="InterPro" id="IPR001086">
    <property type="entry name" value="Preph_deHydtase"/>
</dbReference>
<dbReference type="Pfam" id="PF01817">
    <property type="entry name" value="CM_2"/>
    <property type="match status" value="1"/>
</dbReference>
<sequence length="362" mass="38440">MDDASLAAALRPLRERIDSIDAQILALLCERARTAQAVGDAKHAVQADGAALRPEREAAVIRALQQNNPGPFPNAGVAAVWTEIMSACRGLERGMTVAYLGPQGSFSEQAALDHFGHSVQRLPCASFDEVFRAVEAGQADVGMVPVENSTEGAVNRSLDLLLGSPLQILGERSLVIRHCLMTQSGGMDGIKAISAHPQALAQCQNWLTRNYPELERVAAASNSEAARVAAQDPTVAAIAGEVAAPAWGLTVVASGIQDDAQNRTRFLAIGTLKPGPSGRDKTSLILAVPNRAGAVYEMLSPLAASGVSMTRFESRPARTGQWEYYFYIDLLGHRDDANVAQALAALQAQVAFFKLLGSYPAQ</sequence>
<proteinExistence type="predicted"/>
<dbReference type="InterPro" id="IPR002701">
    <property type="entry name" value="CM_II_prokaryot"/>
</dbReference>
<dbReference type="InterPro" id="IPR008242">
    <property type="entry name" value="Chor_mutase/pphenate_deHydtase"/>
</dbReference>
<dbReference type="Gene3D" id="1.20.59.10">
    <property type="entry name" value="Chorismate mutase"/>
    <property type="match status" value="1"/>
</dbReference>
<dbReference type="CDD" id="cd04905">
    <property type="entry name" value="ACT_CM-PDT"/>
    <property type="match status" value="1"/>
</dbReference>
<comment type="subcellular location">
    <subcellularLocation>
        <location evidence="3">Cytoplasm</location>
    </subcellularLocation>
</comment>
<keyword evidence="14" id="KW-0456">Lyase</keyword>
<dbReference type="CDD" id="cd13630">
    <property type="entry name" value="PBP2_PDT_1"/>
    <property type="match status" value="1"/>
</dbReference>
<dbReference type="FunFam" id="3.40.190.10:FF:000029">
    <property type="entry name" value="Chorismate mutase/Prephenate dehydratase"/>
    <property type="match status" value="1"/>
</dbReference>
<dbReference type="InterPro" id="IPR036263">
    <property type="entry name" value="Chorismate_II_sf"/>
</dbReference>
<evidence type="ECO:0000313" key="23">
    <source>
        <dbReference type="EMBL" id="SAI12601.1"/>
    </source>
</evidence>
<evidence type="ECO:0000256" key="10">
    <source>
        <dbReference type="ARBA" id="ARBA00022605"/>
    </source>
</evidence>
<evidence type="ECO:0000313" key="24">
    <source>
        <dbReference type="Proteomes" id="UP000077037"/>
    </source>
</evidence>
<keyword evidence="12" id="KW-0584">Phenylalanine biosynthesis</keyword>
<dbReference type="Pfam" id="PF01842">
    <property type="entry name" value="ACT"/>
    <property type="match status" value="1"/>
</dbReference>
<dbReference type="InterPro" id="IPR045865">
    <property type="entry name" value="ACT-like_dom_sf"/>
</dbReference>
<dbReference type="FunFam" id="3.40.190.10:FF:000034">
    <property type="entry name" value="Chorismate mutase/prephenate dehydratase"/>
    <property type="match status" value="1"/>
</dbReference>
<dbReference type="PIRSF" id="PIRSF001500">
    <property type="entry name" value="Chor_mut_pdt_Ppr"/>
    <property type="match status" value="1"/>
</dbReference>
<dbReference type="PANTHER" id="PTHR21022">
    <property type="entry name" value="PREPHENATE DEHYDRATASE P PROTEIN"/>
    <property type="match status" value="1"/>
</dbReference>
<dbReference type="GO" id="GO:0004664">
    <property type="term" value="F:prephenate dehydratase activity"/>
    <property type="evidence" value="ECO:0007669"/>
    <property type="project" value="UniProtKB-EC"/>
</dbReference>
<dbReference type="Pfam" id="PF00800">
    <property type="entry name" value="PDT"/>
    <property type="match status" value="1"/>
</dbReference>
<evidence type="ECO:0000256" key="15">
    <source>
        <dbReference type="ARBA" id="ARBA00023268"/>
    </source>
</evidence>
<dbReference type="PANTHER" id="PTHR21022:SF19">
    <property type="entry name" value="PREPHENATE DEHYDRATASE-RELATED"/>
    <property type="match status" value="1"/>
</dbReference>
<name>A0A157MU79_9BORD</name>
<feature type="domain" description="ACT" evidence="22">
    <location>
        <begin position="283"/>
        <end position="360"/>
    </location>
</feature>
<dbReference type="NCBIfam" id="TIGR01807">
    <property type="entry name" value="CM_P2"/>
    <property type="match status" value="1"/>
</dbReference>
<accession>A0A157MU79</accession>
<evidence type="ECO:0000256" key="3">
    <source>
        <dbReference type="ARBA" id="ARBA00004496"/>
    </source>
</evidence>
<dbReference type="Gene3D" id="3.40.190.10">
    <property type="entry name" value="Periplasmic binding protein-like II"/>
    <property type="match status" value="2"/>
</dbReference>
<reference evidence="23 24" key="1">
    <citation type="submission" date="2016-03" db="EMBL/GenBank/DDBJ databases">
        <authorList>
            <consortium name="Pathogen Informatics"/>
        </authorList>
    </citation>
    <scope>NUCLEOTIDE SEQUENCE [LARGE SCALE GENOMIC DNA]</scope>
    <source>
        <strain evidence="23 24">NCTC13364</strain>
    </source>
</reference>